<dbReference type="InterPro" id="IPR036514">
    <property type="entry name" value="SGNH_hydro_sf"/>
</dbReference>
<proteinExistence type="predicted"/>
<keyword evidence="2" id="KW-0378">Hydrolase</keyword>
<keyword evidence="3" id="KW-1185">Reference proteome</keyword>
<dbReference type="Gene3D" id="3.40.50.1110">
    <property type="entry name" value="SGNH hydrolase"/>
    <property type="match status" value="1"/>
</dbReference>
<reference evidence="2 3" key="1">
    <citation type="submission" date="2018-10" db="EMBL/GenBank/DDBJ databases">
        <title>Xanthobacter tagetidis genome sequencing and assembly.</title>
        <authorList>
            <person name="Maclea K.S."/>
            <person name="Goen A.E."/>
            <person name="Fatima S.A."/>
        </authorList>
    </citation>
    <scope>NUCLEOTIDE SEQUENCE [LARGE SCALE GENOMIC DNA]</scope>
    <source>
        <strain evidence="2 3">ATCC 700314</strain>
    </source>
</reference>
<feature type="domain" description="SGNH hydrolase-type esterase" evidence="1">
    <location>
        <begin position="46"/>
        <end position="191"/>
    </location>
</feature>
<comment type="caution">
    <text evidence="2">The sequence shown here is derived from an EMBL/GenBank/DDBJ whole genome shotgun (WGS) entry which is preliminary data.</text>
</comment>
<dbReference type="EMBL" id="RCTF01000015">
    <property type="protein sequence ID" value="RLP75420.1"/>
    <property type="molecule type" value="Genomic_DNA"/>
</dbReference>
<evidence type="ECO:0000313" key="2">
    <source>
        <dbReference type="EMBL" id="RLP75420.1"/>
    </source>
</evidence>
<accession>A0A3L7A6E3</accession>
<dbReference type="InterPro" id="IPR013830">
    <property type="entry name" value="SGNH_hydro"/>
</dbReference>
<protein>
    <submittedName>
        <fullName evidence="2">SGNH/GDSL hydrolase family protein</fullName>
    </submittedName>
</protein>
<evidence type="ECO:0000259" key="1">
    <source>
        <dbReference type="Pfam" id="PF13472"/>
    </source>
</evidence>
<dbReference type="RefSeq" id="WP_121624494.1">
    <property type="nucleotide sequence ID" value="NZ_JACIIW010000005.1"/>
</dbReference>
<dbReference type="SUPFAM" id="SSF52266">
    <property type="entry name" value="SGNH hydrolase"/>
    <property type="match status" value="1"/>
</dbReference>
<dbReference type="AlphaFoldDB" id="A0A3L7A6E3"/>
<gene>
    <name evidence="2" type="ORF">D9R14_16780</name>
</gene>
<evidence type="ECO:0000313" key="3">
    <source>
        <dbReference type="Proteomes" id="UP000269692"/>
    </source>
</evidence>
<name>A0A3L7A6E3_9HYPH</name>
<dbReference type="Proteomes" id="UP000269692">
    <property type="component" value="Unassembled WGS sequence"/>
</dbReference>
<dbReference type="Pfam" id="PF13472">
    <property type="entry name" value="Lipase_GDSL_2"/>
    <property type="match status" value="1"/>
</dbReference>
<organism evidence="2 3">
    <name type="scientific">Xanthobacter tagetidis</name>
    <dbReference type="NCBI Taxonomy" id="60216"/>
    <lineage>
        <taxon>Bacteria</taxon>
        <taxon>Pseudomonadati</taxon>
        <taxon>Pseudomonadota</taxon>
        <taxon>Alphaproteobacteria</taxon>
        <taxon>Hyphomicrobiales</taxon>
        <taxon>Xanthobacteraceae</taxon>
        <taxon>Xanthobacter</taxon>
    </lineage>
</organism>
<dbReference type="OrthoDB" id="9786188at2"/>
<dbReference type="GO" id="GO:0016788">
    <property type="term" value="F:hydrolase activity, acting on ester bonds"/>
    <property type="evidence" value="ECO:0007669"/>
    <property type="project" value="UniProtKB-ARBA"/>
</dbReference>
<sequence length="203" mass="21777">MPWRVLTAAAIVGAAAYAASQFPLRQRLRLQAQLTALFTQAPVLLVGDSITYQAGPGQLCGAEVFNAAVPGDRVADLVADAPDYARQLAATRVVIAVGVNDAWPNHRDLDGWIADYRRLVAHYAGRELVLVEINPPDMTMPLFVQRLDFGFIAGANAAIREIAAETGARLVPAPVRVKTRDGLHPTPAGADLWRARLTMATCG</sequence>